<dbReference type="PANTHER" id="PTHR43591">
    <property type="entry name" value="METHYLTRANSFERASE"/>
    <property type="match status" value="1"/>
</dbReference>
<feature type="domain" description="Methyltransferase type 11" evidence="1">
    <location>
        <begin position="22"/>
        <end position="118"/>
    </location>
</feature>
<dbReference type="GO" id="GO:0008757">
    <property type="term" value="F:S-adenosylmethionine-dependent methyltransferase activity"/>
    <property type="evidence" value="ECO:0007669"/>
    <property type="project" value="InterPro"/>
</dbReference>
<dbReference type="PATRIC" id="fig|1238182.3.peg.2659"/>
<keyword evidence="2" id="KW-0489">Methyltransferase</keyword>
<organism evidence="2 3">
    <name type="scientific">Caenispirillum salinarum AK4</name>
    <dbReference type="NCBI Taxonomy" id="1238182"/>
    <lineage>
        <taxon>Bacteria</taxon>
        <taxon>Pseudomonadati</taxon>
        <taxon>Pseudomonadota</taxon>
        <taxon>Alphaproteobacteria</taxon>
        <taxon>Rhodospirillales</taxon>
        <taxon>Novispirillaceae</taxon>
        <taxon>Caenispirillum</taxon>
    </lineage>
</organism>
<protein>
    <submittedName>
        <fullName evidence="2">2-polyprenyl-3-methyl-5-hydroxy-6-metoxy-1, 4-benzoquinol methylase</fullName>
    </submittedName>
</protein>
<dbReference type="CDD" id="cd02440">
    <property type="entry name" value="AdoMet_MTases"/>
    <property type="match status" value="1"/>
</dbReference>
<dbReference type="Pfam" id="PF08241">
    <property type="entry name" value="Methyltransf_11"/>
    <property type="match status" value="1"/>
</dbReference>
<dbReference type="STRING" id="1238182.C882_0444"/>
<gene>
    <name evidence="2" type="ORF">C882_0444</name>
</gene>
<dbReference type="InterPro" id="IPR013216">
    <property type="entry name" value="Methyltransf_11"/>
</dbReference>
<proteinExistence type="predicted"/>
<dbReference type="Proteomes" id="UP000009881">
    <property type="component" value="Unassembled WGS sequence"/>
</dbReference>
<dbReference type="SUPFAM" id="SSF53335">
    <property type="entry name" value="S-adenosyl-L-methionine-dependent methyltransferases"/>
    <property type="match status" value="1"/>
</dbReference>
<evidence type="ECO:0000313" key="3">
    <source>
        <dbReference type="Proteomes" id="UP000009881"/>
    </source>
</evidence>
<evidence type="ECO:0000259" key="1">
    <source>
        <dbReference type="Pfam" id="PF08241"/>
    </source>
</evidence>
<sequence length="243" mass="27355">MEYKNSRDVLFESLELEDRAVVDVGCGDGGLARAIRRAGAARVIGVECSPRQLDKARAAEPVDGVAIIDGVAEALPVLAGTMDAVVFFNSLHHVPPQHMDTAMAEAARVLRSGGRVYCSEPLAQGPFYDLCKAVDDEREVRAQAWRALHDAHRAGLHVERETVFIHVVRLKSFEAFRDRIVSVNTEREARFDAREGDLRRRFEDLGRRTEEDDGWLFDQPTRVTVLCKERREDWDLHAHARGI</sequence>
<comment type="caution">
    <text evidence="2">The sequence shown here is derived from an EMBL/GenBank/DDBJ whole genome shotgun (WGS) entry which is preliminary data.</text>
</comment>
<dbReference type="InterPro" id="IPR029063">
    <property type="entry name" value="SAM-dependent_MTases_sf"/>
</dbReference>
<dbReference type="EMBL" id="ANHY01000013">
    <property type="protein sequence ID" value="EKV29137.1"/>
    <property type="molecule type" value="Genomic_DNA"/>
</dbReference>
<evidence type="ECO:0000313" key="2">
    <source>
        <dbReference type="EMBL" id="EKV29137.1"/>
    </source>
</evidence>
<dbReference type="RefSeq" id="WP_009541102.1">
    <property type="nucleotide sequence ID" value="NZ_ANHY01000013.1"/>
</dbReference>
<keyword evidence="2" id="KW-0808">Transferase</keyword>
<dbReference type="AlphaFoldDB" id="K9GVD6"/>
<keyword evidence="3" id="KW-1185">Reference proteome</keyword>
<dbReference type="Gene3D" id="3.40.50.150">
    <property type="entry name" value="Vaccinia Virus protein VP39"/>
    <property type="match status" value="1"/>
</dbReference>
<name>K9GVD6_9PROT</name>
<dbReference type="eggNOG" id="COG2226">
    <property type="taxonomic scope" value="Bacteria"/>
</dbReference>
<dbReference type="OrthoDB" id="9808140at2"/>
<reference evidence="2 3" key="1">
    <citation type="journal article" date="2013" name="Genome Announc.">
        <title>Draft Genome Sequence of an Alphaproteobacterium, Caenispirillum salinarum AK4(T), Isolated from a Solar Saltern.</title>
        <authorList>
            <person name="Khatri I."/>
            <person name="Singh A."/>
            <person name="Korpole S."/>
            <person name="Pinnaka A.K."/>
            <person name="Subramanian S."/>
        </authorList>
    </citation>
    <scope>NUCLEOTIDE SEQUENCE [LARGE SCALE GENOMIC DNA]</scope>
    <source>
        <strain evidence="2 3">AK4</strain>
    </source>
</reference>
<dbReference type="GO" id="GO:0032259">
    <property type="term" value="P:methylation"/>
    <property type="evidence" value="ECO:0007669"/>
    <property type="project" value="UniProtKB-KW"/>
</dbReference>
<accession>K9GVD6</accession>